<name>A0ABM4C4R0_HYDVU</name>
<dbReference type="CDD" id="cd12906">
    <property type="entry name" value="SPRY_SOCS1-2-4"/>
    <property type="match status" value="1"/>
</dbReference>
<feature type="compositionally biased region" description="Polar residues" evidence="2">
    <location>
        <begin position="1"/>
        <end position="18"/>
    </location>
</feature>
<evidence type="ECO:0000259" key="3">
    <source>
        <dbReference type="PROSITE" id="PS50188"/>
    </source>
</evidence>
<organism evidence="5 6">
    <name type="scientific">Hydra vulgaris</name>
    <name type="common">Hydra</name>
    <name type="synonym">Hydra attenuata</name>
    <dbReference type="NCBI Taxonomy" id="6087"/>
    <lineage>
        <taxon>Eukaryota</taxon>
        <taxon>Metazoa</taxon>
        <taxon>Cnidaria</taxon>
        <taxon>Hydrozoa</taxon>
        <taxon>Hydroidolina</taxon>
        <taxon>Anthoathecata</taxon>
        <taxon>Aplanulata</taxon>
        <taxon>Hydridae</taxon>
        <taxon>Hydra</taxon>
    </lineage>
</organism>
<dbReference type="InterPro" id="IPR050672">
    <property type="entry name" value="FBXO45-Fsn/SPSB_families"/>
</dbReference>
<keyword evidence="5" id="KW-1185">Reference proteome</keyword>
<proteinExistence type="inferred from homology"/>
<dbReference type="GeneID" id="100214974"/>
<evidence type="ECO:0000256" key="2">
    <source>
        <dbReference type="SAM" id="MobiDB-lite"/>
    </source>
</evidence>
<dbReference type="SMART" id="SM00969">
    <property type="entry name" value="SOCS_box"/>
    <property type="match status" value="1"/>
</dbReference>
<dbReference type="Pfam" id="PF00622">
    <property type="entry name" value="SPRY"/>
    <property type="match status" value="1"/>
</dbReference>
<dbReference type="InterPro" id="IPR001870">
    <property type="entry name" value="B30.2/SPRY"/>
</dbReference>
<dbReference type="Pfam" id="PF07525">
    <property type="entry name" value="SOCS_box"/>
    <property type="match status" value="1"/>
</dbReference>
<feature type="compositionally biased region" description="Basic residues" evidence="2">
    <location>
        <begin position="22"/>
        <end position="32"/>
    </location>
</feature>
<comment type="similarity">
    <text evidence="1">Belongs to the SPSB family.</text>
</comment>
<dbReference type="PANTHER" id="PTHR12245">
    <property type="entry name" value="SPRY DOMAIN CONTAINING SOCS BOX PROTEIN"/>
    <property type="match status" value="1"/>
</dbReference>
<dbReference type="RefSeq" id="XP_065656556.1">
    <property type="nucleotide sequence ID" value="XM_065800484.1"/>
</dbReference>
<dbReference type="PROSITE" id="PS50188">
    <property type="entry name" value="B302_SPRY"/>
    <property type="match status" value="1"/>
</dbReference>
<dbReference type="SUPFAM" id="SSF49899">
    <property type="entry name" value="Concanavalin A-like lectins/glucanases"/>
    <property type="match status" value="1"/>
</dbReference>
<feature type="domain" description="B30.2/SPRY" evidence="3">
    <location>
        <begin position="46"/>
        <end position="244"/>
    </location>
</feature>
<dbReference type="InterPro" id="IPR003877">
    <property type="entry name" value="SPRY_dom"/>
</dbReference>
<dbReference type="InterPro" id="IPR013320">
    <property type="entry name" value="ConA-like_dom_sf"/>
</dbReference>
<dbReference type="Gene3D" id="1.10.750.20">
    <property type="entry name" value="SOCS box"/>
    <property type="match status" value="1"/>
</dbReference>
<feature type="domain" description="SOCS box" evidence="4">
    <location>
        <begin position="246"/>
        <end position="289"/>
    </location>
</feature>
<accession>A0ABM4C4R0</accession>
<protein>
    <submittedName>
        <fullName evidence="6">Protein gustavus</fullName>
    </submittedName>
</protein>
<dbReference type="SMART" id="SM00449">
    <property type="entry name" value="SPRY"/>
    <property type="match status" value="1"/>
</dbReference>
<dbReference type="InterPro" id="IPR043136">
    <property type="entry name" value="B30.2/SPRY_sf"/>
</dbReference>
<dbReference type="Gene3D" id="2.60.120.920">
    <property type="match status" value="1"/>
</dbReference>
<evidence type="ECO:0000256" key="1">
    <source>
        <dbReference type="ARBA" id="ARBA00010910"/>
    </source>
</evidence>
<evidence type="ECO:0000313" key="5">
    <source>
        <dbReference type="Proteomes" id="UP001652625"/>
    </source>
</evidence>
<feature type="region of interest" description="Disordered" evidence="2">
    <location>
        <begin position="1"/>
        <end position="32"/>
    </location>
</feature>
<evidence type="ECO:0000259" key="4">
    <source>
        <dbReference type="PROSITE" id="PS50225"/>
    </source>
</evidence>
<dbReference type="Proteomes" id="UP001652625">
    <property type="component" value="Chromosome 06"/>
</dbReference>
<dbReference type="InterPro" id="IPR001496">
    <property type="entry name" value="SOCS_box"/>
</dbReference>
<gene>
    <name evidence="6" type="primary">LOC100214974</name>
</gene>
<dbReference type="PANTHER" id="PTHR12245:SF11">
    <property type="entry name" value="PROTEIN GUSTAVUS"/>
    <property type="match status" value="1"/>
</dbReference>
<sequence>MGSRISSSKRTAETFNNGKESKLKRRLGKHSSKRDILNHNENCFPRPRKLEMLLDRPEASRCVKEQHGWNAEDRSMNIYVKEDDCRISHRHPVAQSTDAIRGKVGYSKGLHVWEYTWSTRQRGTHAVVGVATAKAILHCAGYHCLVGANSESWGWDLGRNKLFHNEKAVLSQTYPKNLGSDANFIVPDTIRCILDMDVGELSFEVDGQFLGVAFTGLKDKTVYPIVSAVWGHCEIKLDYIGGLDPEPLPLMDLCRLKIRQQVGKENMTEETLRSFDIPRQMRDYLIYKW</sequence>
<reference evidence="6" key="1">
    <citation type="submission" date="2025-08" db="UniProtKB">
        <authorList>
            <consortium name="RefSeq"/>
        </authorList>
    </citation>
    <scope>IDENTIFICATION</scope>
</reference>
<evidence type="ECO:0000313" key="6">
    <source>
        <dbReference type="RefSeq" id="XP_065656556.1"/>
    </source>
</evidence>
<dbReference type="PROSITE" id="PS50225">
    <property type="entry name" value="SOCS"/>
    <property type="match status" value="1"/>
</dbReference>